<proteinExistence type="inferred from homology"/>
<dbReference type="RefSeq" id="WP_064307801.1">
    <property type="nucleotide sequence ID" value="NZ_LWCR01000012.1"/>
</dbReference>
<dbReference type="AlphaFoldDB" id="A0A178LII3"/>
<dbReference type="Pfam" id="PF03695">
    <property type="entry name" value="UPF0149"/>
    <property type="match status" value="1"/>
</dbReference>
<dbReference type="HAMAP" id="MF_00346">
    <property type="entry name" value="UPF0149"/>
    <property type="match status" value="1"/>
</dbReference>
<dbReference type="PANTHER" id="PTHR37528">
    <property type="entry name" value="UPF0149 PROTEIN YGFB"/>
    <property type="match status" value="1"/>
</dbReference>
<name>A0A178LII3_9PSED</name>
<sequence length="184" mass="19228">MSSSASAYAAFSTLLAEAALPVSPAELHGHLLGRVCGGAGFDENDWLAAASELLGGAPGERLQAALSGLLGMVQQEFAGQQVALVLMLPSDEFPLVERTAALGEWCQGFLAGFGLSGRTGEVSGEAREVLEDLAAIAQIQEPAEEGEEGETDFMEVTEYLRVAPLLLYGEYGRGPIPEPAPVVH</sequence>
<dbReference type="InterPro" id="IPR036255">
    <property type="entry name" value="YgfB-like_sf"/>
</dbReference>
<dbReference type="OrthoDB" id="9783391at2"/>
<evidence type="ECO:0000256" key="1">
    <source>
        <dbReference type="ARBA" id="ARBA00038308"/>
    </source>
</evidence>
<gene>
    <name evidence="3" type="ORF">A4V15_03265</name>
</gene>
<reference evidence="3 4" key="1">
    <citation type="submission" date="2016-04" db="EMBL/GenBank/DDBJ databases">
        <title>Draft Genome Sequences of Staphylococcus capitis Strain H36, S. capitis Strain H65, S. cohnii Strain H62, S. hominis Strain H69, Mycobacterium iranicum Strain H39, Plantibacter sp. Strain H53, Pseudomonas oryzihabitans Strain H72, and Microbacterium sp. Strain H83, isolated from residential settings.</title>
        <authorList>
            <person name="Lymperopoulou D."/>
            <person name="Adams R.I."/>
            <person name="Lindow S."/>
            <person name="Coil D.A."/>
            <person name="Jospin G."/>
            <person name="Eisen J.A."/>
        </authorList>
    </citation>
    <scope>NUCLEOTIDE SEQUENCE [LARGE SCALE GENOMIC DNA]</scope>
    <source>
        <strain evidence="3 4">H72</strain>
    </source>
</reference>
<organism evidence="3 4">
    <name type="scientific">Pseudomonas oryzihabitans</name>
    <dbReference type="NCBI Taxonomy" id="47885"/>
    <lineage>
        <taxon>Bacteria</taxon>
        <taxon>Pseudomonadati</taxon>
        <taxon>Pseudomonadota</taxon>
        <taxon>Gammaproteobacteria</taxon>
        <taxon>Pseudomonadales</taxon>
        <taxon>Pseudomonadaceae</taxon>
        <taxon>Pseudomonas</taxon>
    </lineage>
</organism>
<dbReference type="PANTHER" id="PTHR37528:SF1">
    <property type="entry name" value="UPF0149 PROTEIN YGFB"/>
    <property type="match status" value="1"/>
</dbReference>
<dbReference type="SUPFAM" id="SSF101327">
    <property type="entry name" value="YgfB-like"/>
    <property type="match status" value="1"/>
</dbReference>
<dbReference type="InterPro" id="IPR011978">
    <property type="entry name" value="YgfB-like"/>
</dbReference>
<comment type="caution">
    <text evidence="3">The sequence shown here is derived from an EMBL/GenBank/DDBJ whole genome shotgun (WGS) entry which is preliminary data.</text>
</comment>
<evidence type="ECO:0000313" key="4">
    <source>
        <dbReference type="Proteomes" id="UP000078356"/>
    </source>
</evidence>
<comment type="similarity">
    <text evidence="1 2">Belongs to the UPF0149 family.</text>
</comment>
<evidence type="ECO:0000256" key="2">
    <source>
        <dbReference type="HAMAP-Rule" id="MF_00346"/>
    </source>
</evidence>
<dbReference type="Proteomes" id="UP000078356">
    <property type="component" value="Unassembled WGS sequence"/>
</dbReference>
<dbReference type="GO" id="GO:0005829">
    <property type="term" value="C:cytosol"/>
    <property type="evidence" value="ECO:0007669"/>
    <property type="project" value="TreeGrafter"/>
</dbReference>
<accession>A0A178LII3</accession>
<dbReference type="NCBIfam" id="NF002562">
    <property type="entry name" value="PRK02166.1"/>
    <property type="match status" value="1"/>
</dbReference>
<protein>
    <recommendedName>
        <fullName evidence="2">UPF0149 protein A4V15_03265</fullName>
    </recommendedName>
</protein>
<dbReference type="EMBL" id="LWCR01000012">
    <property type="protein sequence ID" value="OAN29972.1"/>
    <property type="molecule type" value="Genomic_DNA"/>
</dbReference>
<evidence type="ECO:0000313" key="3">
    <source>
        <dbReference type="EMBL" id="OAN29972.1"/>
    </source>
</evidence>
<dbReference type="Gene3D" id="1.20.120.740">
    <property type="entry name" value="YgfB uncharacterised protein family UPF0149, PF03695"/>
    <property type="match status" value="1"/>
</dbReference>